<accession>A0ACD5AEN2</accession>
<keyword evidence="1" id="KW-0808">Transferase</keyword>
<organism evidence="1 2">
    <name type="scientific">Streptomyces citrinus</name>
    <dbReference type="NCBI Taxonomy" id="3118173"/>
    <lineage>
        <taxon>Bacteria</taxon>
        <taxon>Bacillati</taxon>
        <taxon>Actinomycetota</taxon>
        <taxon>Actinomycetes</taxon>
        <taxon>Kitasatosporales</taxon>
        <taxon>Streptomycetaceae</taxon>
        <taxon>Streptomyces</taxon>
    </lineage>
</organism>
<proteinExistence type="predicted"/>
<keyword evidence="1" id="KW-0328">Glycosyltransferase</keyword>
<evidence type="ECO:0000313" key="1">
    <source>
        <dbReference type="EMBL" id="WWQ65530.1"/>
    </source>
</evidence>
<sequence>MRIAFVHRRGGDDEAVLGQAAALGRAGHDVHLVAADADDLRRTPGYATARRTVTVTTGHGGDPVAALRALRPDVVHVHHVSADPGRSWVADWTGPLVATLHDHHPPCASAGLHRDGRYGGSRGARLPLAWASRGGTADDPLLRRADRLIVLSETSRARYTRAGVAPERLALVPHFVPDGTRGAMRPEPVWVYAGRLAQEQGITELLRRWPAGQRLDVFGGGPRERECRAAAPDSVTFRGVVEHAGLVRRLGRYQGLVLPGRFDDGLPLVYSEALAAGLPVLAFDGSPTARTVRAEGTGTVASWDASLPAALRAASLVFPTLRAHCRARYEETYGETQWVTGTERLYAAVVRAGAREFA</sequence>
<evidence type="ECO:0000313" key="2">
    <source>
        <dbReference type="Proteomes" id="UP001432251"/>
    </source>
</evidence>
<keyword evidence="2" id="KW-1185">Reference proteome</keyword>
<reference evidence="1" key="1">
    <citation type="journal article" date="2025" name="Int. J. Syst. Evol. Microbiol.">
        <title>Streptomyces citrinus sp. nov., with yellow diffusible pigment.</title>
        <authorList>
            <person name="He Y."/>
            <person name="Yang E."/>
            <person name="Xu J."/>
            <person name="Sun Y."/>
            <person name="Sun L."/>
        </authorList>
    </citation>
    <scope>NUCLEOTIDE SEQUENCE</scope>
    <source>
        <strain evidence="1">Q6</strain>
    </source>
</reference>
<name>A0ACD5AEN2_9ACTN</name>
<dbReference type="EC" id="2.4.-.-" evidence="1"/>
<dbReference type="EMBL" id="CP146022">
    <property type="protein sequence ID" value="WWQ65530.1"/>
    <property type="molecule type" value="Genomic_DNA"/>
</dbReference>
<dbReference type="Proteomes" id="UP001432251">
    <property type="component" value="Chromosome"/>
</dbReference>
<gene>
    <name evidence="1" type="ORF">V2W30_20875</name>
</gene>
<protein>
    <submittedName>
        <fullName evidence="1">Glycosyltransferase family 4 protein</fullName>
        <ecNumber evidence="1">2.4.-.-</ecNumber>
    </submittedName>
</protein>